<comment type="function">
    <text evidence="14">Member of the two-component regulatory system NreB/NreC involved in the control of dissimilatory nitrate/nitrite reduction in response to oxygen. NreB functions as a direct oxygen sensor histidine kinase which is autophosphorylated, in the absence of oxygen, probably at the conserved histidine residue, and transfers its phosphate group probably to a conserved aspartate residue of NreC. NreB/NreC activates the expression of the nitrate (narGHJI) and nitrite (nir) reductase operons, as well as the putative nitrate transporter gene narT.</text>
</comment>
<dbReference type="Pfam" id="PF07730">
    <property type="entry name" value="HisKA_3"/>
    <property type="match status" value="1"/>
</dbReference>
<comment type="cofactor">
    <cofactor evidence="2">
        <name>[4Fe-4S] cluster</name>
        <dbReference type="ChEBI" id="CHEBI:49883"/>
    </cofactor>
</comment>
<feature type="coiled-coil region" evidence="16">
    <location>
        <begin position="157"/>
        <end position="198"/>
    </location>
</feature>
<keyword evidence="10 19" id="KW-0418">Kinase</keyword>
<keyword evidence="9" id="KW-0479">Metal-binding</keyword>
<dbReference type="GO" id="GO:0051539">
    <property type="term" value="F:4 iron, 4 sulfur cluster binding"/>
    <property type="evidence" value="ECO:0007669"/>
    <property type="project" value="UniProtKB-KW"/>
</dbReference>
<evidence type="ECO:0000256" key="8">
    <source>
        <dbReference type="ARBA" id="ARBA00022679"/>
    </source>
</evidence>
<evidence type="ECO:0000256" key="6">
    <source>
        <dbReference type="ARBA" id="ARBA00022485"/>
    </source>
</evidence>
<evidence type="ECO:0000256" key="10">
    <source>
        <dbReference type="ARBA" id="ARBA00022777"/>
    </source>
</evidence>
<comment type="subcellular location">
    <subcellularLocation>
        <location evidence="3">Cytoplasm</location>
    </subcellularLocation>
</comment>
<feature type="transmembrane region" description="Helical" evidence="17">
    <location>
        <begin position="88"/>
        <end position="104"/>
    </location>
</feature>
<protein>
    <recommendedName>
        <fullName evidence="5">Oxygen sensor histidine kinase NreB</fullName>
        <ecNumber evidence="4">2.7.13.3</ecNumber>
    </recommendedName>
    <alternativeName>
        <fullName evidence="15">Nitrogen regulation protein B</fullName>
    </alternativeName>
</protein>
<dbReference type="InterPro" id="IPR017205">
    <property type="entry name" value="Sig_transdc_His_kinase_ChrS"/>
</dbReference>
<evidence type="ECO:0000313" key="20">
    <source>
        <dbReference type="Proteomes" id="UP000565579"/>
    </source>
</evidence>
<dbReference type="EMBL" id="JACHMI010000001">
    <property type="protein sequence ID" value="MBB6551743.1"/>
    <property type="molecule type" value="Genomic_DNA"/>
</dbReference>
<dbReference type="EC" id="2.7.13.3" evidence="4"/>
<accession>A0A7X0U1M4</accession>
<dbReference type="InterPro" id="IPR005467">
    <property type="entry name" value="His_kinase_dom"/>
</dbReference>
<feature type="transmembrane region" description="Helical" evidence="17">
    <location>
        <begin position="35"/>
        <end position="52"/>
    </location>
</feature>
<evidence type="ECO:0000256" key="5">
    <source>
        <dbReference type="ARBA" id="ARBA00017322"/>
    </source>
</evidence>
<keyword evidence="17" id="KW-0812">Transmembrane</keyword>
<evidence type="ECO:0000256" key="12">
    <source>
        <dbReference type="ARBA" id="ARBA00023012"/>
    </source>
</evidence>
<dbReference type="GO" id="GO:0016020">
    <property type="term" value="C:membrane"/>
    <property type="evidence" value="ECO:0007669"/>
    <property type="project" value="InterPro"/>
</dbReference>
<feature type="domain" description="Histidine kinase" evidence="18">
    <location>
        <begin position="313"/>
        <end position="399"/>
    </location>
</feature>
<gene>
    <name evidence="19" type="ORF">HD593_006538</name>
</gene>
<dbReference type="Proteomes" id="UP000565579">
    <property type="component" value="Unassembled WGS sequence"/>
</dbReference>
<dbReference type="InterPro" id="IPR050482">
    <property type="entry name" value="Sensor_HK_TwoCompSys"/>
</dbReference>
<keyword evidence="17" id="KW-0472">Membrane</keyword>
<dbReference type="GO" id="GO:0000155">
    <property type="term" value="F:phosphorelay sensor kinase activity"/>
    <property type="evidence" value="ECO:0007669"/>
    <property type="project" value="InterPro"/>
</dbReference>
<dbReference type="PRINTS" id="PR00344">
    <property type="entry name" value="BCTRLSENSOR"/>
</dbReference>
<dbReference type="InterPro" id="IPR011712">
    <property type="entry name" value="Sig_transdc_His_kin_sub3_dim/P"/>
</dbReference>
<dbReference type="CDD" id="cd16917">
    <property type="entry name" value="HATPase_UhpB-NarQ-NarX-like"/>
    <property type="match status" value="1"/>
</dbReference>
<evidence type="ECO:0000256" key="2">
    <source>
        <dbReference type="ARBA" id="ARBA00001966"/>
    </source>
</evidence>
<dbReference type="GO" id="GO:0046983">
    <property type="term" value="F:protein dimerization activity"/>
    <property type="evidence" value="ECO:0007669"/>
    <property type="project" value="InterPro"/>
</dbReference>
<evidence type="ECO:0000256" key="15">
    <source>
        <dbReference type="ARBA" id="ARBA00030800"/>
    </source>
</evidence>
<proteinExistence type="predicted"/>
<evidence type="ECO:0000256" key="11">
    <source>
        <dbReference type="ARBA" id="ARBA00023004"/>
    </source>
</evidence>
<dbReference type="PANTHER" id="PTHR24421:SF62">
    <property type="entry name" value="SENSORY TRANSDUCTION HISTIDINE KINASE"/>
    <property type="match status" value="1"/>
</dbReference>
<evidence type="ECO:0000256" key="17">
    <source>
        <dbReference type="SAM" id="Phobius"/>
    </source>
</evidence>
<keyword evidence="20" id="KW-1185">Reference proteome</keyword>
<evidence type="ECO:0000256" key="13">
    <source>
        <dbReference type="ARBA" id="ARBA00023014"/>
    </source>
</evidence>
<evidence type="ECO:0000256" key="7">
    <source>
        <dbReference type="ARBA" id="ARBA00022490"/>
    </source>
</evidence>
<dbReference type="AlphaFoldDB" id="A0A7X0U1M4"/>
<dbReference type="InterPro" id="IPR004358">
    <property type="entry name" value="Sig_transdc_His_kin-like_C"/>
</dbReference>
<evidence type="ECO:0000256" key="9">
    <source>
        <dbReference type="ARBA" id="ARBA00022723"/>
    </source>
</evidence>
<evidence type="ECO:0000313" key="19">
    <source>
        <dbReference type="EMBL" id="MBB6551743.1"/>
    </source>
</evidence>
<evidence type="ECO:0000256" key="3">
    <source>
        <dbReference type="ARBA" id="ARBA00004496"/>
    </source>
</evidence>
<evidence type="ECO:0000256" key="16">
    <source>
        <dbReference type="SAM" id="Coils"/>
    </source>
</evidence>
<sequence length="407" mass="42705">MRVRDWDRAWHAVPLAVLAVATVLAVAGSAAPPSALAVTVALAVATALWHGWMVMAHPHWPERALAPMAVYFAGLLALSWVLSARHPAYALLVVACFPMAFVALPGRYAYLGVAATGLLVLGDPFALSASGGLWPKVPAALASVVLAAFIGWIVRAMEAEVGRRRAANQALEEANARLARLGEENAALQGELLAAARRTGVAGERGRLAREIHDTVAQGLAGIVTQLEAAEEVASDPEAVRRRLAIARGLARESLTEVRRSLDDLRPGPLAASRLPDALAALVSGWGETHGVPPTLTITGTARLLHPEVEVTLFRAVQEALSNVARHARARKTVVTLSYMEELVVADIRDDGVGFTPSEADGFGLTAMRQRVGRLSGEVEVESAPGRGTAVSVSVPAIPAAGEGESP</sequence>
<keyword evidence="16" id="KW-0175">Coiled coil</keyword>
<evidence type="ECO:0000259" key="18">
    <source>
        <dbReference type="PROSITE" id="PS50109"/>
    </source>
</evidence>
<dbReference type="PIRSF" id="PIRSF037434">
    <property type="entry name" value="STHK_ChrS"/>
    <property type="match status" value="1"/>
</dbReference>
<evidence type="ECO:0000256" key="1">
    <source>
        <dbReference type="ARBA" id="ARBA00000085"/>
    </source>
</evidence>
<keyword evidence="17" id="KW-1133">Transmembrane helix</keyword>
<reference evidence="19 20" key="1">
    <citation type="submission" date="2020-08" db="EMBL/GenBank/DDBJ databases">
        <title>Sequencing the genomes of 1000 actinobacteria strains.</title>
        <authorList>
            <person name="Klenk H.-P."/>
        </authorList>
    </citation>
    <scope>NUCLEOTIDE SEQUENCE [LARGE SCALE GENOMIC DNA]</scope>
    <source>
        <strain evidence="19 20">DSM 43768</strain>
    </source>
</reference>
<keyword evidence="8" id="KW-0808">Transferase</keyword>
<name>A0A7X0U1M4_9ACTN</name>
<dbReference type="InterPro" id="IPR036890">
    <property type="entry name" value="HATPase_C_sf"/>
</dbReference>
<dbReference type="GO" id="GO:0046872">
    <property type="term" value="F:metal ion binding"/>
    <property type="evidence" value="ECO:0007669"/>
    <property type="project" value="UniProtKB-KW"/>
</dbReference>
<dbReference type="GO" id="GO:0005737">
    <property type="term" value="C:cytoplasm"/>
    <property type="evidence" value="ECO:0007669"/>
    <property type="project" value="UniProtKB-SubCell"/>
</dbReference>
<comment type="caution">
    <text evidence="19">The sequence shown here is derived from an EMBL/GenBank/DDBJ whole genome shotgun (WGS) entry which is preliminary data.</text>
</comment>
<evidence type="ECO:0000256" key="4">
    <source>
        <dbReference type="ARBA" id="ARBA00012438"/>
    </source>
</evidence>
<dbReference type="Pfam" id="PF02518">
    <property type="entry name" value="HATPase_c"/>
    <property type="match status" value="1"/>
</dbReference>
<keyword evidence="13" id="KW-0411">Iron-sulfur</keyword>
<keyword evidence="12" id="KW-0902">Two-component regulatory system</keyword>
<dbReference type="SMART" id="SM00387">
    <property type="entry name" value="HATPase_c"/>
    <property type="match status" value="1"/>
</dbReference>
<dbReference type="InterPro" id="IPR003594">
    <property type="entry name" value="HATPase_dom"/>
</dbReference>
<feature type="transmembrane region" description="Helical" evidence="17">
    <location>
        <begin position="64"/>
        <end position="82"/>
    </location>
</feature>
<dbReference type="PANTHER" id="PTHR24421">
    <property type="entry name" value="NITRATE/NITRITE SENSOR PROTEIN NARX-RELATED"/>
    <property type="match status" value="1"/>
</dbReference>
<evidence type="ECO:0000256" key="14">
    <source>
        <dbReference type="ARBA" id="ARBA00024827"/>
    </source>
</evidence>
<keyword evidence="7" id="KW-0963">Cytoplasm</keyword>
<dbReference type="PROSITE" id="PS50109">
    <property type="entry name" value="HIS_KIN"/>
    <property type="match status" value="1"/>
</dbReference>
<dbReference type="RefSeq" id="WP_185105758.1">
    <property type="nucleotide sequence ID" value="NZ_JACHMI010000001.1"/>
</dbReference>
<organism evidence="19 20">
    <name type="scientific">Nonomuraea rubra</name>
    <dbReference type="NCBI Taxonomy" id="46180"/>
    <lineage>
        <taxon>Bacteria</taxon>
        <taxon>Bacillati</taxon>
        <taxon>Actinomycetota</taxon>
        <taxon>Actinomycetes</taxon>
        <taxon>Streptosporangiales</taxon>
        <taxon>Streptosporangiaceae</taxon>
        <taxon>Nonomuraea</taxon>
    </lineage>
</organism>
<dbReference type="Gene3D" id="1.20.5.1930">
    <property type="match status" value="1"/>
</dbReference>
<keyword evidence="6" id="KW-0004">4Fe-4S</keyword>
<comment type="catalytic activity">
    <reaction evidence="1">
        <text>ATP + protein L-histidine = ADP + protein N-phospho-L-histidine.</text>
        <dbReference type="EC" id="2.7.13.3"/>
    </reaction>
</comment>
<feature type="transmembrane region" description="Helical" evidence="17">
    <location>
        <begin position="133"/>
        <end position="154"/>
    </location>
</feature>
<dbReference type="Gene3D" id="3.30.565.10">
    <property type="entry name" value="Histidine kinase-like ATPase, C-terminal domain"/>
    <property type="match status" value="1"/>
</dbReference>
<dbReference type="SUPFAM" id="SSF55874">
    <property type="entry name" value="ATPase domain of HSP90 chaperone/DNA topoisomerase II/histidine kinase"/>
    <property type="match status" value="1"/>
</dbReference>
<keyword evidence="11" id="KW-0408">Iron</keyword>